<evidence type="ECO:0000313" key="3">
    <source>
        <dbReference type="Proteomes" id="UP000324222"/>
    </source>
</evidence>
<dbReference type="AlphaFoldDB" id="A0A5B7IFR2"/>
<comment type="caution">
    <text evidence="2">The sequence shown here is derived from an EMBL/GenBank/DDBJ whole genome shotgun (WGS) entry which is preliminary data.</text>
</comment>
<organism evidence="2 3">
    <name type="scientific">Portunus trituberculatus</name>
    <name type="common">Swimming crab</name>
    <name type="synonym">Neptunus trituberculatus</name>
    <dbReference type="NCBI Taxonomy" id="210409"/>
    <lineage>
        <taxon>Eukaryota</taxon>
        <taxon>Metazoa</taxon>
        <taxon>Ecdysozoa</taxon>
        <taxon>Arthropoda</taxon>
        <taxon>Crustacea</taxon>
        <taxon>Multicrustacea</taxon>
        <taxon>Malacostraca</taxon>
        <taxon>Eumalacostraca</taxon>
        <taxon>Eucarida</taxon>
        <taxon>Decapoda</taxon>
        <taxon>Pleocyemata</taxon>
        <taxon>Brachyura</taxon>
        <taxon>Eubrachyura</taxon>
        <taxon>Portunoidea</taxon>
        <taxon>Portunidae</taxon>
        <taxon>Portuninae</taxon>
        <taxon>Portunus</taxon>
    </lineage>
</organism>
<accession>A0A5B7IFR2</accession>
<sequence length="84" mass="9611">MTCTPAIRSFDTRLIGWSWPKPELMQGSEPLASRLHNTHDSSGGRWSEQDEAESLLKYPNDHENNLENLSHLPLEPVKDNQVTR</sequence>
<protein>
    <submittedName>
        <fullName evidence="2">Uncharacterized protein</fullName>
    </submittedName>
</protein>
<keyword evidence="3" id="KW-1185">Reference proteome</keyword>
<gene>
    <name evidence="2" type="ORF">E2C01_074205</name>
</gene>
<dbReference type="Proteomes" id="UP000324222">
    <property type="component" value="Unassembled WGS sequence"/>
</dbReference>
<evidence type="ECO:0000313" key="2">
    <source>
        <dbReference type="EMBL" id="MPC79668.1"/>
    </source>
</evidence>
<reference evidence="2 3" key="1">
    <citation type="submission" date="2019-05" db="EMBL/GenBank/DDBJ databases">
        <title>Another draft genome of Portunus trituberculatus and its Hox gene families provides insights of decapod evolution.</title>
        <authorList>
            <person name="Jeong J.-H."/>
            <person name="Song I."/>
            <person name="Kim S."/>
            <person name="Choi T."/>
            <person name="Kim D."/>
            <person name="Ryu S."/>
            <person name="Kim W."/>
        </authorList>
    </citation>
    <scope>NUCLEOTIDE SEQUENCE [LARGE SCALE GENOMIC DNA]</scope>
    <source>
        <tissue evidence="2">Muscle</tissue>
    </source>
</reference>
<proteinExistence type="predicted"/>
<feature type="region of interest" description="Disordered" evidence="1">
    <location>
        <begin position="28"/>
        <end position="84"/>
    </location>
</feature>
<evidence type="ECO:0000256" key="1">
    <source>
        <dbReference type="SAM" id="MobiDB-lite"/>
    </source>
</evidence>
<name>A0A5B7IFR2_PORTR</name>
<dbReference type="EMBL" id="VSRR010051728">
    <property type="protein sequence ID" value="MPC79668.1"/>
    <property type="molecule type" value="Genomic_DNA"/>
</dbReference>